<evidence type="ECO:0000313" key="2">
    <source>
        <dbReference type="EMBL" id="CAB5226222.1"/>
    </source>
</evidence>
<dbReference type="InterPro" id="IPR024467">
    <property type="entry name" value="Xre/MbcA/ParS-like_toxin-bd"/>
</dbReference>
<organism evidence="2">
    <name type="scientific">uncultured Caudovirales phage</name>
    <dbReference type="NCBI Taxonomy" id="2100421"/>
    <lineage>
        <taxon>Viruses</taxon>
        <taxon>Duplodnaviria</taxon>
        <taxon>Heunggongvirae</taxon>
        <taxon>Uroviricota</taxon>
        <taxon>Caudoviricetes</taxon>
        <taxon>Peduoviridae</taxon>
        <taxon>Maltschvirus</taxon>
        <taxon>Maltschvirus maltsch</taxon>
    </lineage>
</organism>
<accession>A0A6J7XBF0</accession>
<name>A0A6J7XBF0_9CAUD</name>
<evidence type="ECO:0000259" key="1">
    <source>
        <dbReference type="Pfam" id="PF09722"/>
    </source>
</evidence>
<feature type="domain" description="Antitoxin Xre/MbcA/ParS-like toxin-binding" evidence="1">
    <location>
        <begin position="24"/>
        <end position="52"/>
    </location>
</feature>
<protein>
    <recommendedName>
        <fullName evidence="1">Antitoxin Xre/MbcA/ParS-like toxin-binding domain-containing protein</fullName>
    </recommendedName>
</protein>
<dbReference type="Pfam" id="PF09722">
    <property type="entry name" value="Xre_MbcA_ParS_C"/>
    <property type="match status" value="1"/>
</dbReference>
<proteinExistence type="predicted"/>
<gene>
    <name evidence="2" type="ORF">UFOVP760_2</name>
</gene>
<dbReference type="EMBL" id="LR798360">
    <property type="protein sequence ID" value="CAB5226222.1"/>
    <property type="molecule type" value="Genomic_DNA"/>
</dbReference>
<sequence>MELDPLTFHADVQFWMMKLKTFLEADKAVLWLSTPNNALENRTPISLIKEGKTEELRKMICEFKERAFLSITP</sequence>
<reference evidence="2" key="1">
    <citation type="submission" date="2020-05" db="EMBL/GenBank/DDBJ databases">
        <authorList>
            <person name="Chiriac C."/>
            <person name="Salcher M."/>
            <person name="Ghai R."/>
            <person name="Kavagutti S V."/>
        </authorList>
    </citation>
    <scope>NUCLEOTIDE SEQUENCE</scope>
</reference>